<feature type="compositionally biased region" description="Low complexity" evidence="1">
    <location>
        <begin position="221"/>
        <end position="282"/>
    </location>
</feature>
<dbReference type="HOGENOM" id="CLU_561399_0_0_1"/>
<feature type="compositionally biased region" description="Pro residues" evidence="1">
    <location>
        <begin position="297"/>
        <end position="306"/>
    </location>
</feature>
<feature type="compositionally biased region" description="Polar residues" evidence="1">
    <location>
        <begin position="200"/>
        <end position="210"/>
    </location>
</feature>
<dbReference type="GeneID" id="19120047"/>
<organism evidence="2 3">
    <name type="scientific">Bipolaris oryzae ATCC 44560</name>
    <dbReference type="NCBI Taxonomy" id="930090"/>
    <lineage>
        <taxon>Eukaryota</taxon>
        <taxon>Fungi</taxon>
        <taxon>Dikarya</taxon>
        <taxon>Ascomycota</taxon>
        <taxon>Pezizomycotina</taxon>
        <taxon>Dothideomycetes</taxon>
        <taxon>Pleosporomycetidae</taxon>
        <taxon>Pleosporales</taxon>
        <taxon>Pleosporineae</taxon>
        <taxon>Pleosporaceae</taxon>
        <taxon>Bipolaris</taxon>
    </lineage>
</organism>
<reference evidence="2 3" key="1">
    <citation type="journal article" date="2013" name="PLoS Genet.">
        <title>Comparative genome structure, secondary metabolite, and effector coding capacity across Cochliobolus pathogens.</title>
        <authorList>
            <person name="Condon B.J."/>
            <person name="Leng Y."/>
            <person name="Wu D."/>
            <person name="Bushley K.E."/>
            <person name="Ohm R.A."/>
            <person name="Otillar R."/>
            <person name="Martin J."/>
            <person name="Schackwitz W."/>
            <person name="Grimwood J."/>
            <person name="MohdZainudin N."/>
            <person name="Xue C."/>
            <person name="Wang R."/>
            <person name="Manning V.A."/>
            <person name="Dhillon B."/>
            <person name="Tu Z.J."/>
            <person name="Steffenson B.J."/>
            <person name="Salamov A."/>
            <person name="Sun H."/>
            <person name="Lowry S."/>
            <person name="LaButti K."/>
            <person name="Han J."/>
            <person name="Copeland A."/>
            <person name="Lindquist E."/>
            <person name="Barry K."/>
            <person name="Schmutz J."/>
            <person name="Baker S.E."/>
            <person name="Ciuffetti L.M."/>
            <person name="Grigoriev I.V."/>
            <person name="Zhong S."/>
            <person name="Turgeon B.G."/>
        </authorList>
    </citation>
    <scope>NUCLEOTIDE SEQUENCE [LARGE SCALE GENOMIC DNA]</scope>
    <source>
        <strain evidence="2 3">ATCC 44560</strain>
    </source>
</reference>
<dbReference type="STRING" id="930090.W6ZHN8"/>
<evidence type="ECO:0000313" key="2">
    <source>
        <dbReference type="EMBL" id="EUC51367.1"/>
    </source>
</evidence>
<dbReference type="InterPro" id="IPR056852">
    <property type="entry name" value="AK17A/B"/>
</dbReference>
<feature type="region of interest" description="Disordered" evidence="1">
    <location>
        <begin position="410"/>
        <end position="504"/>
    </location>
</feature>
<feature type="compositionally biased region" description="Low complexity" evidence="1">
    <location>
        <begin position="367"/>
        <end position="380"/>
    </location>
</feature>
<dbReference type="eggNOG" id="ENOG502QQZW">
    <property type="taxonomic scope" value="Eukaryota"/>
</dbReference>
<dbReference type="PANTHER" id="PTHR12484:SF4">
    <property type="entry name" value="A-KINASE ANCHOR PROTEIN 17A"/>
    <property type="match status" value="1"/>
</dbReference>
<dbReference type="PROSITE" id="PS50330">
    <property type="entry name" value="UIM"/>
    <property type="match status" value="1"/>
</dbReference>
<keyword evidence="3" id="KW-1185">Reference proteome</keyword>
<dbReference type="RefSeq" id="XP_007682106.1">
    <property type="nucleotide sequence ID" value="XM_007683916.1"/>
</dbReference>
<feature type="compositionally biased region" description="Basic and acidic residues" evidence="1">
    <location>
        <begin position="165"/>
        <end position="175"/>
    </location>
</feature>
<feature type="region of interest" description="Disordered" evidence="1">
    <location>
        <begin position="70"/>
        <end position="147"/>
    </location>
</feature>
<evidence type="ECO:0000313" key="3">
    <source>
        <dbReference type="Proteomes" id="UP000054032"/>
    </source>
</evidence>
<feature type="region of interest" description="Disordered" evidence="1">
    <location>
        <begin position="360"/>
        <end position="380"/>
    </location>
</feature>
<feature type="compositionally biased region" description="Pro residues" evidence="1">
    <location>
        <begin position="320"/>
        <end position="331"/>
    </location>
</feature>
<sequence length="504" mass="57423">MCRFTIATLECGHPQEDHVDTYGCPYFQRSNLHCDRDNPNNKDRFTIKTWDREGICNRCLSVARKREEEAIEREQKKYDEQRRREAKEREEELRRGEREVLERGHRQEEERLAEKKRREEAQRAQERQKWASEERTREVERKSKEEYERQIQLQMDKDMEFMMAKSREEAERREREEEEEIQRALAESARLIRSERSYQEDQMSSGSREQNGGRIESWIESTSRTTTTTTVNNHSSGNNHSNSYSNNHNSSNSYNNNNNNHNHNSSNSHNSNSSNYPQKSSSPPSPPATPPTRKATSPPPPPPLPVTAPRSPVNKSTARAPPPPPPAPKPAAPAKEINYSLPAVGDQKIGRFRLGSRAVPVHESQDIPETPIAPAKPIAPTTPAPMVRLGGAIPVSDVPIVREIKGQVKPVPSAMENARPALPLRKPSVSRKGPPPPVPNRDGRDPQLEAMLAKRRAWEPEEDEGATITPPRSPSKGQTPPARRMTQNEFDTKRKMGWKNNEDE</sequence>
<feature type="compositionally biased region" description="Basic and acidic residues" evidence="1">
    <location>
        <begin position="190"/>
        <end position="199"/>
    </location>
</feature>
<evidence type="ECO:0000256" key="1">
    <source>
        <dbReference type="SAM" id="MobiDB-lite"/>
    </source>
</evidence>
<proteinExistence type="predicted"/>
<accession>W6ZHN8</accession>
<dbReference type="AlphaFoldDB" id="W6ZHN8"/>
<dbReference type="KEGG" id="bor:COCMIDRAFT_21346"/>
<dbReference type="InterPro" id="IPR003903">
    <property type="entry name" value="UIM_dom"/>
</dbReference>
<dbReference type="OrthoDB" id="3799287at2759"/>
<gene>
    <name evidence="2" type="ORF">COCMIDRAFT_21346</name>
</gene>
<dbReference type="Proteomes" id="UP000054032">
    <property type="component" value="Unassembled WGS sequence"/>
</dbReference>
<name>W6ZHN8_COCMI</name>
<dbReference type="EMBL" id="KI963918">
    <property type="protein sequence ID" value="EUC51367.1"/>
    <property type="molecule type" value="Genomic_DNA"/>
</dbReference>
<protein>
    <submittedName>
        <fullName evidence="2">Uncharacterized protein</fullName>
    </submittedName>
</protein>
<dbReference type="PANTHER" id="PTHR12484">
    <property type="entry name" value="B-LYMPHOCYTE ANTIGEN-RELATED"/>
    <property type="match status" value="1"/>
</dbReference>
<feature type="region of interest" description="Disordered" evidence="1">
    <location>
        <begin position="165"/>
        <end position="339"/>
    </location>
</feature>